<name>A0A9D1L5K1_9ACTN</name>
<dbReference type="Pfam" id="PF00550">
    <property type="entry name" value="PP-binding"/>
    <property type="match status" value="1"/>
</dbReference>
<dbReference type="NCBIfam" id="NF003464">
    <property type="entry name" value="PRK05087.1"/>
    <property type="match status" value="1"/>
</dbReference>
<dbReference type="GO" id="GO:0071555">
    <property type="term" value="P:cell wall organization"/>
    <property type="evidence" value="ECO:0007669"/>
    <property type="project" value="UniProtKB-KW"/>
</dbReference>
<dbReference type="GO" id="GO:0005737">
    <property type="term" value="C:cytoplasm"/>
    <property type="evidence" value="ECO:0007669"/>
    <property type="project" value="UniProtKB-SubCell"/>
</dbReference>
<evidence type="ECO:0000259" key="6">
    <source>
        <dbReference type="PROSITE" id="PS50075"/>
    </source>
</evidence>
<comment type="pathway">
    <text evidence="5">Cell wall biogenesis; lipoteichoic acid biosynthesis.</text>
</comment>
<evidence type="ECO:0000256" key="4">
    <source>
        <dbReference type="ARBA" id="ARBA00023316"/>
    </source>
</evidence>
<keyword evidence="3 5" id="KW-0597">Phosphoprotein</keyword>
<comment type="function">
    <text evidence="5">Carrier protein involved in the D-alanylation of lipoteichoic acid (LTA). The loading of thioester-linked D-alanine onto DltC is catalyzed by D-alanine--D-alanyl carrier protein ligase DltA. The DltC-carried D-alanyl group is further transferred to cell membrane phosphatidylglycerol (PG) by forming an ester bond, probably catalyzed by DltD. D-alanylation of LTA plays an important role in modulating the properties of the cell wall in Gram-positive bacteria, influencing the net charge of the cell wall.</text>
</comment>
<dbReference type="Gene3D" id="1.10.1200.10">
    <property type="entry name" value="ACP-like"/>
    <property type="match status" value="1"/>
</dbReference>
<evidence type="ECO:0000256" key="3">
    <source>
        <dbReference type="ARBA" id="ARBA00022553"/>
    </source>
</evidence>
<protein>
    <recommendedName>
        <fullName evidence="5">D-alanyl carrier protein</fullName>
        <shortName evidence="5">DCP</shortName>
    </recommendedName>
    <alternativeName>
        <fullName evidence="5">D-alanine--poly(phosphoribitol) ligase subunit 2</fullName>
    </alternativeName>
</protein>
<comment type="PTM">
    <text evidence="5">4'-phosphopantetheine is transferred from CoA to a specific serine of apo-DCP.</text>
</comment>
<dbReference type="HAMAP" id="MF_00565">
    <property type="entry name" value="DltC"/>
    <property type="match status" value="1"/>
</dbReference>
<comment type="similarity">
    <text evidence="5">Belongs to the DltC family.</text>
</comment>
<dbReference type="GO" id="GO:0016874">
    <property type="term" value="F:ligase activity"/>
    <property type="evidence" value="ECO:0007669"/>
    <property type="project" value="UniProtKB-KW"/>
</dbReference>
<proteinExistence type="inferred from homology"/>
<dbReference type="EMBL" id="DVMQ01000018">
    <property type="protein sequence ID" value="HIU24771.1"/>
    <property type="molecule type" value="Genomic_DNA"/>
</dbReference>
<dbReference type="GO" id="GO:0036370">
    <property type="term" value="F:D-alanyl carrier activity"/>
    <property type="evidence" value="ECO:0007669"/>
    <property type="project" value="UniProtKB-UniRule"/>
</dbReference>
<keyword evidence="7" id="KW-0436">Ligase</keyword>
<dbReference type="GO" id="GO:0070395">
    <property type="term" value="P:lipoteichoic acid biosynthetic process"/>
    <property type="evidence" value="ECO:0007669"/>
    <property type="project" value="UniProtKB-UniRule"/>
</dbReference>
<accession>A0A9D1L5K1</accession>
<keyword evidence="1 5" id="KW-0596">Phosphopantetheine</keyword>
<dbReference type="AlphaFoldDB" id="A0A9D1L5K1"/>
<organism evidence="7 8">
    <name type="scientific">Candidatus Coprovicinus avistercoris</name>
    <dbReference type="NCBI Taxonomy" id="2840754"/>
    <lineage>
        <taxon>Bacteria</taxon>
        <taxon>Bacillati</taxon>
        <taxon>Actinomycetota</taxon>
        <taxon>Coriobacteriia</taxon>
        <taxon>Coriobacteriales</taxon>
        <taxon>Coriobacteriaceae</taxon>
        <taxon>Coriobacteriaceae incertae sedis</taxon>
        <taxon>Candidatus Coprovicinus</taxon>
    </lineage>
</organism>
<sequence>MAEQDDVRIRLFDLLEDVTGDAVVRDHENDDLFELGLLDSMAAIELLVGLEDEFGVSIAPTEVPREEMNTPNKILEQVRRRL</sequence>
<gene>
    <name evidence="5 7" type="primary">dltC</name>
    <name evidence="7" type="ORF">IAD17_07595</name>
</gene>
<keyword evidence="2 5" id="KW-0963">Cytoplasm</keyword>
<keyword evidence="4 5" id="KW-0961">Cell wall biogenesis/degradation</keyword>
<dbReference type="InterPro" id="IPR003230">
    <property type="entry name" value="DltC"/>
</dbReference>
<dbReference type="PROSITE" id="PS50075">
    <property type="entry name" value="CARRIER"/>
    <property type="match status" value="1"/>
</dbReference>
<reference evidence="7" key="2">
    <citation type="journal article" date="2021" name="PeerJ">
        <title>Extensive microbial diversity within the chicken gut microbiome revealed by metagenomics and culture.</title>
        <authorList>
            <person name="Gilroy R."/>
            <person name="Ravi A."/>
            <person name="Getino M."/>
            <person name="Pursley I."/>
            <person name="Horton D.L."/>
            <person name="Alikhan N.F."/>
            <person name="Baker D."/>
            <person name="Gharbi K."/>
            <person name="Hall N."/>
            <person name="Watson M."/>
            <person name="Adriaenssens E.M."/>
            <person name="Foster-Nyarko E."/>
            <person name="Jarju S."/>
            <person name="Secka A."/>
            <person name="Antonio M."/>
            <person name="Oren A."/>
            <person name="Chaudhuri R.R."/>
            <person name="La Ragione R."/>
            <person name="Hildebrand F."/>
            <person name="Pallen M.J."/>
        </authorList>
    </citation>
    <scope>NUCLEOTIDE SEQUENCE</scope>
    <source>
        <strain evidence="7">ChiHjej12B11-29160</strain>
    </source>
</reference>
<dbReference type="InterPro" id="IPR009081">
    <property type="entry name" value="PP-bd_ACP"/>
</dbReference>
<dbReference type="NCBIfam" id="TIGR01688">
    <property type="entry name" value="dltC"/>
    <property type="match status" value="1"/>
</dbReference>
<evidence type="ECO:0000313" key="7">
    <source>
        <dbReference type="EMBL" id="HIU24771.1"/>
    </source>
</evidence>
<dbReference type="Proteomes" id="UP000824078">
    <property type="component" value="Unassembled WGS sequence"/>
</dbReference>
<dbReference type="SUPFAM" id="SSF47336">
    <property type="entry name" value="ACP-like"/>
    <property type="match status" value="1"/>
</dbReference>
<evidence type="ECO:0000313" key="8">
    <source>
        <dbReference type="Proteomes" id="UP000824078"/>
    </source>
</evidence>
<comment type="subcellular location">
    <subcellularLocation>
        <location evidence="5">Cytoplasm</location>
    </subcellularLocation>
</comment>
<feature type="modified residue" description="O-(pantetheine 4'-phosphoryl)serine" evidence="5">
    <location>
        <position position="40"/>
    </location>
</feature>
<dbReference type="InterPro" id="IPR036736">
    <property type="entry name" value="ACP-like_sf"/>
</dbReference>
<reference evidence="7" key="1">
    <citation type="submission" date="2020-10" db="EMBL/GenBank/DDBJ databases">
        <authorList>
            <person name="Gilroy R."/>
        </authorList>
    </citation>
    <scope>NUCLEOTIDE SEQUENCE</scope>
    <source>
        <strain evidence="7">ChiHjej12B11-29160</strain>
    </source>
</reference>
<feature type="domain" description="Carrier" evidence="6">
    <location>
        <begin position="2"/>
        <end position="82"/>
    </location>
</feature>
<comment type="caution">
    <text evidence="7">The sequence shown here is derived from an EMBL/GenBank/DDBJ whole genome shotgun (WGS) entry which is preliminary data.</text>
</comment>
<evidence type="ECO:0000256" key="2">
    <source>
        <dbReference type="ARBA" id="ARBA00022490"/>
    </source>
</evidence>
<evidence type="ECO:0000256" key="5">
    <source>
        <dbReference type="HAMAP-Rule" id="MF_00565"/>
    </source>
</evidence>
<evidence type="ECO:0000256" key="1">
    <source>
        <dbReference type="ARBA" id="ARBA00022450"/>
    </source>
</evidence>